<feature type="compositionally biased region" description="Low complexity" evidence="1">
    <location>
        <begin position="556"/>
        <end position="566"/>
    </location>
</feature>
<dbReference type="CDD" id="cd01259">
    <property type="entry name" value="PH_APBB1IP"/>
    <property type="match status" value="1"/>
</dbReference>
<evidence type="ECO:0000256" key="1">
    <source>
        <dbReference type="SAM" id="MobiDB-lite"/>
    </source>
</evidence>
<keyword evidence="5" id="KW-1185">Reference proteome</keyword>
<dbReference type="Pfam" id="PF00169">
    <property type="entry name" value="PH"/>
    <property type="match status" value="1"/>
</dbReference>
<feature type="compositionally biased region" description="Polar residues" evidence="1">
    <location>
        <begin position="613"/>
        <end position="624"/>
    </location>
</feature>
<organism evidence="4 5">
    <name type="scientific">Paralvinella palmiformis</name>
    <dbReference type="NCBI Taxonomy" id="53620"/>
    <lineage>
        <taxon>Eukaryota</taxon>
        <taxon>Metazoa</taxon>
        <taxon>Spiralia</taxon>
        <taxon>Lophotrochozoa</taxon>
        <taxon>Annelida</taxon>
        <taxon>Polychaeta</taxon>
        <taxon>Sedentaria</taxon>
        <taxon>Canalipalpata</taxon>
        <taxon>Terebellida</taxon>
        <taxon>Terebelliformia</taxon>
        <taxon>Alvinellidae</taxon>
        <taxon>Paralvinella</taxon>
    </lineage>
</organism>
<dbReference type="EMBL" id="JAODUP010000047">
    <property type="protein sequence ID" value="KAK2165646.1"/>
    <property type="molecule type" value="Genomic_DNA"/>
</dbReference>
<feature type="compositionally biased region" description="Polar residues" evidence="1">
    <location>
        <begin position="709"/>
        <end position="718"/>
    </location>
</feature>
<feature type="region of interest" description="Disordered" evidence="1">
    <location>
        <begin position="513"/>
        <end position="675"/>
    </location>
</feature>
<dbReference type="GO" id="GO:0007165">
    <property type="term" value="P:signal transduction"/>
    <property type="evidence" value="ECO:0007669"/>
    <property type="project" value="InterPro"/>
</dbReference>
<feature type="domain" description="PH" evidence="2">
    <location>
        <begin position="123"/>
        <end position="233"/>
    </location>
</feature>
<dbReference type="PANTHER" id="PTHR11243">
    <property type="entry name" value="GROWTH FACTOR RECEPTOR-BOUND PROTEIN"/>
    <property type="match status" value="1"/>
</dbReference>
<feature type="compositionally biased region" description="Pro residues" evidence="1">
    <location>
        <begin position="452"/>
        <end position="461"/>
    </location>
</feature>
<accession>A0AAD9K691</accession>
<reference evidence="4" key="1">
    <citation type="journal article" date="2023" name="Mol. Biol. Evol.">
        <title>Third-Generation Sequencing Reveals the Adaptive Role of the Epigenome in Three Deep-Sea Polychaetes.</title>
        <authorList>
            <person name="Perez M."/>
            <person name="Aroh O."/>
            <person name="Sun Y."/>
            <person name="Lan Y."/>
            <person name="Juniper S.K."/>
            <person name="Young C.R."/>
            <person name="Angers B."/>
            <person name="Qian P.Y."/>
        </authorList>
    </citation>
    <scope>NUCLEOTIDE SEQUENCE</scope>
    <source>
        <strain evidence="4">P08H-3</strain>
    </source>
</reference>
<protein>
    <recommendedName>
        <fullName evidence="6">PH domain-containing protein</fullName>
    </recommendedName>
</protein>
<sequence length="718" mass="80368">MTSLSILSVSITDVPSPSMLFVRFYSEDGCSKSILVDESMRVSHVLDRLIAKNNVMPSVSWAVVEHLPDLFMERLVEDHELMVEPLMSWSHNTRNKLLFVQSPGKYHIFLRPEEHFSDDNCRFPEVEGQLYLKTEGKKAWKKYFFVLRASGLYYTSKGKGRLAKDLLCLQKLDVVEVYTGVSWKKKYKAPTDYGFALKHPQIQNKTPKYIKYLCAEDQDTFSQWVTGIRIAKKNLETWHSREILPNQNFAEYLAKENERNQEFAKEHHLLPRKSVCASATLADSLSENGDLDKQSLSSGTSQSSRSSTCSHDQDGSGSHASVQSCAEPVRKSSDGFIGNGFSRRGSLPTVGETQRRLSTDHNQNRECENSNEDVRLVGKMIPNLPVTTQTTRQITDQNAHSGTLKRQASYGTIKSLKRNVNGSLENRLPSPQKSLPTTPDDDVDDDDDDDFPLPPPPPELLSPPIMEETAYSIVNVNQQRPMVVYDVPKPRVGGSLPNSPQKRPPIYAKPTVVSTLSPQGHSPSFASSLISSGSAPQSPAPRVQAHSQPPSPWQLTVTTSTHTVQTPSCVVSHPISSPLHVGHRRASSSPAHGENSRRPPPPPPKRSEKTKLSSHGDSQQTQYFISDLQRVLTQKQAWSQEMGPEPSFPPTPPPHKPRPHDMPQSESGEEWLPPPPAELLLELQEVRKKKPTPPKPLPKRMTEHYMSLRKTQSYESQA</sequence>
<feature type="region of interest" description="Disordered" evidence="1">
    <location>
        <begin position="287"/>
        <end position="371"/>
    </location>
</feature>
<dbReference type="Proteomes" id="UP001208570">
    <property type="component" value="Unassembled WGS sequence"/>
</dbReference>
<feature type="region of interest" description="Disordered" evidence="1">
    <location>
        <begin position="387"/>
        <end position="463"/>
    </location>
</feature>
<evidence type="ECO:0000313" key="5">
    <source>
        <dbReference type="Proteomes" id="UP001208570"/>
    </source>
</evidence>
<dbReference type="InterPro" id="IPR039664">
    <property type="entry name" value="GRB/APBB1IP"/>
</dbReference>
<dbReference type="InterPro" id="IPR011993">
    <property type="entry name" value="PH-like_dom_sf"/>
</dbReference>
<feature type="region of interest" description="Disordered" evidence="1">
    <location>
        <begin position="687"/>
        <end position="718"/>
    </location>
</feature>
<dbReference type="PANTHER" id="PTHR11243:SF23">
    <property type="entry name" value="LD06925P"/>
    <property type="match status" value="1"/>
</dbReference>
<proteinExistence type="predicted"/>
<dbReference type="InterPro" id="IPR001849">
    <property type="entry name" value="PH_domain"/>
</dbReference>
<feature type="compositionally biased region" description="Low complexity" evidence="1">
    <location>
        <begin position="295"/>
        <end position="310"/>
    </location>
</feature>
<dbReference type="SMART" id="SM00233">
    <property type="entry name" value="PH"/>
    <property type="match status" value="1"/>
</dbReference>
<feature type="domain" description="Ras-associating" evidence="3">
    <location>
        <begin position="21"/>
        <end position="115"/>
    </location>
</feature>
<feature type="compositionally biased region" description="Polar residues" evidence="1">
    <location>
        <begin position="315"/>
        <end position="324"/>
    </location>
</feature>
<feature type="compositionally biased region" description="Low complexity" evidence="1">
    <location>
        <begin position="522"/>
        <end position="537"/>
    </location>
</feature>
<feature type="compositionally biased region" description="Acidic residues" evidence="1">
    <location>
        <begin position="439"/>
        <end position="451"/>
    </location>
</feature>
<dbReference type="InterPro" id="IPR039665">
    <property type="entry name" value="PH_APBB1IP"/>
</dbReference>
<name>A0AAD9K691_9ANNE</name>
<comment type="caution">
    <text evidence="4">The sequence shown here is derived from an EMBL/GenBank/DDBJ whole genome shotgun (WGS) entry which is preliminary data.</text>
</comment>
<dbReference type="InterPro" id="IPR000159">
    <property type="entry name" value="RA_dom"/>
</dbReference>
<dbReference type="InterPro" id="IPR029071">
    <property type="entry name" value="Ubiquitin-like_domsf"/>
</dbReference>
<dbReference type="Pfam" id="PF21989">
    <property type="entry name" value="RA_2"/>
    <property type="match status" value="1"/>
</dbReference>
<dbReference type="Gene3D" id="3.10.20.90">
    <property type="entry name" value="Phosphatidylinositol 3-kinase Catalytic Subunit, Chain A, domain 1"/>
    <property type="match status" value="1"/>
</dbReference>
<evidence type="ECO:0000259" key="2">
    <source>
        <dbReference type="PROSITE" id="PS50003"/>
    </source>
</evidence>
<evidence type="ECO:0000313" key="4">
    <source>
        <dbReference type="EMBL" id="KAK2165646.1"/>
    </source>
</evidence>
<dbReference type="PROSITE" id="PS50003">
    <property type="entry name" value="PH_DOMAIN"/>
    <property type="match status" value="1"/>
</dbReference>
<dbReference type="PROSITE" id="PS50200">
    <property type="entry name" value="RA"/>
    <property type="match status" value="1"/>
</dbReference>
<feature type="compositionally biased region" description="Polar residues" evidence="1">
    <location>
        <begin position="387"/>
        <end position="434"/>
    </location>
</feature>
<dbReference type="AlphaFoldDB" id="A0AAD9K691"/>
<evidence type="ECO:0000259" key="3">
    <source>
        <dbReference type="PROSITE" id="PS50200"/>
    </source>
</evidence>
<dbReference type="SUPFAM" id="SSF54236">
    <property type="entry name" value="Ubiquitin-like"/>
    <property type="match status" value="1"/>
</dbReference>
<dbReference type="Gene3D" id="2.30.29.30">
    <property type="entry name" value="Pleckstrin-homology domain (PH domain)/Phosphotyrosine-binding domain (PTB)"/>
    <property type="match status" value="1"/>
</dbReference>
<dbReference type="SUPFAM" id="SSF50729">
    <property type="entry name" value="PH domain-like"/>
    <property type="match status" value="1"/>
</dbReference>
<gene>
    <name evidence="4" type="ORF">LSH36_47g03037</name>
</gene>
<feature type="compositionally biased region" description="Basic and acidic residues" evidence="1">
    <location>
        <begin position="353"/>
        <end position="371"/>
    </location>
</feature>
<evidence type="ECO:0008006" key="6">
    <source>
        <dbReference type="Google" id="ProtNLM"/>
    </source>
</evidence>